<dbReference type="InterPro" id="IPR012296">
    <property type="entry name" value="Nuclease_put_TT1808"/>
</dbReference>
<organism evidence="2 3">
    <name type="scientific">Gandjariella thermophila</name>
    <dbReference type="NCBI Taxonomy" id="1931992"/>
    <lineage>
        <taxon>Bacteria</taxon>
        <taxon>Bacillati</taxon>
        <taxon>Actinomycetota</taxon>
        <taxon>Actinomycetes</taxon>
        <taxon>Pseudonocardiales</taxon>
        <taxon>Pseudonocardiaceae</taxon>
        <taxon>Gandjariella</taxon>
    </lineage>
</organism>
<evidence type="ECO:0000259" key="1">
    <source>
        <dbReference type="Pfam" id="PF05685"/>
    </source>
</evidence>
<dbReference type="SUPFAM" id="SSF52980">
    <property type="entry name" value="Restriction endonuclease-like"/>
    <property type="match status" value="1"/>
</dbReference>
<dbReference type="Proteomes" id="UP000298860">
    <property type="component" value="Unassembled WGS sequence"/>
</dbReference>
<dbReference type="InterPro" id="IPR008538">
    <property type="entry name" value="Uma2"/>
</dbReference>
<comment type="caution">
    <text evidence="2">The sequence shown here is derived from an EMBL/GenBank/DDBJ whole genome shotgun (WGS) entry which is preliminary data.</text>
</comment>
<accession>A0A4D4JAF9</accession>
<dbReference type="EMBL" id="BJFL01000014">
    <property type="protein sequence ID" value="GDY31426.1"/>
    <property type="molecule type" value="Genomic_DNA"/>
</dbReference>
<evidence type="ECO:0000313" key="2">
    <source>
        <dbReference type="EMBL" id="GDY31426.1"/>
    </source>
</evidence>
<evidence type="ECO:0000313" key="3">
    <source>
        <dbReference type="Proteomes" id="UP000298860"/>
    </source>
</evidence>
<dbReference type="PANTHER" id="PTHR34107:SF4">
    <property type="entry name" value="SLL1222 PROTEIN"/>
    <property type="match status" value="1"/>
</dbReference>
<keyword evidence="3" id="KW-1185">Reference proteome</keyword>
<dbReference type="PANTHER" id="PTHR34107">
    <property type="entry name" value="SLL0198 PROTEIN-RELATED"/>
    <property type="match status" value="1"/>
</dbReference>
<dbReference type="Pfam" id="PF05685">
    <property type="entry name" value="Uma2"/>
    <property type="match status" value="1"/>
</dbReference>
<name>A0A4D4JAF9_9PSEU</name>
<gene>
    <name evidence="2" type="ORF">GTS_30590</name>
</gene>
<protein>
    <recommendedName>
        <fullName evidence="1">Putative restriction endonuclease domain-containing protein</fullName>
    </recommendedName>
</protein>
<dbReference type="AlphaFoldDB" id="A0A4D4JAF9"/>
<dbReference type="InterPro" id="IPR011335">
    <property type="entry name" value="Restrct_endonuc-II-like"/>
</dbReference>
<reference evidence="3" key="1">
    <citation type="submission" date="2019-04" db="EMBL/GenBank/DDBJ databases">
        <title>Draft genome sequence of Pseudonocardiaceae bacterium SL3-2-4.</title>
        <authorList>
            <person name="Ningsih F."/>
            <person name="Yokota A."/>
            <person name="Sakai Y."/>
            <person name="Nanatani K."/>
            <person name="Yabe S."/>
            <person name="Oetari A."/>
            <person name="Sjamsuridzal W."/>
        </authorList>
    </citation>
    <scope>NUCLEOTIDE SEQUENCE [LARGE SCALE GENOMIC DNA]</scope>
    <source>
        <strain evidence="3">SL3-2-4</strain>
    </source>
</reference>
<dbReference type="Gene3D" id="3.90.1570.10">
    <property type="entry name" value="tt1808, chain A"/>
    <property type="match status" value="1"/>
</dbReference>
<sequence>MADMAGDARNPHAGGIPRHHLKQIVPARLASEAVEGRVLVTAALDHPIGPNTIDDWLAADAPADGGRLELIWGYWVVTPPPTGQHQWATDTLCHSLRQAVRAAGRSDLFPVTGIGVEISTALRTALIPDVAVLNRRPVGTNFPADALELVVEVWSPGNSRSERETKLAAYAGAGVPFLWEVADGKLRACRLEGGRYMEEPLAGSGLVRVTGAPVPVDIDLGELAP</sequence>
<proteinExistence type="predicted"/>
<dbReference type="CDD" id="cd06260">
    <property type="entry name" value="DUF820-like"/>
    <property type="match status" value="1"/>
</dbReference>
<feature type="domain" description="Putative restriction endonuclease" evidence="1">
    <location>
        <begin position="63"/>
        <end position="201"/>
    </location>
</feature>